<feature type="non-terminal residue" evidence="1">
    <location>
        <position position="1"/>
    </location>
</feature>
<dbReference type="AlphaFoldDB" id="A0A699IKJ0"/>
<reference evidence="1" key="1">
    <citation type="journal article" date="2019" name="Sci. Rep.">
        <title>Draft genome of Tanacetum cinerariifolium, the natural source of mosquito coil.</title>
        <authorList>
            <person name="Yamashiro T."/>
            <person name="Shiraishi A."/>
            <person name="Satake H."/>
            <person name="Nakayama K."/>
        </authorList>
    </citation>
    <scope>NUCLEOTIDE SEQUENCE</scope>
</reference>
<sequence length="206" mass="23300">GSIETDLVSSLRIDLDNSIGTDLDSSLRTDQDSSIGTDLDSSLRTDLDCSIRTDLDSSLRTDLDSSFGTDLVNTRRSTSGSMQFLGERLISWSSKRQKSAAISNTEDYGLGFNKIPMYCDNKSVIALCCNNVQHSRSKYIDIRYHYIKEQVENGVIKLYFVNTKYQLADLFTKALGRDRIEFLTNKLGMRSFTPETLKQLMNEEDE</sequence>
<name>A0A699IKJ0_TANCI</name>
<evidence type="ECO:0000313" key="1">
    <source>
        <dbReference type="EMBL" id="GEZ62994.1"/>
    </source>
</evidence>
<proteinExistence type="predicted"/>
<protein>
    <submittedName>
        <fullName evidence="1">Retrotransposon protein, putative, unclassified</fullName>
    </submittedName>
</protein>
<gene>
    <name evidence="1" type="ORF">Tci_534967</name>
</gene>
<dbReference type="CDD" id="cd09272">
    <property type="entry name" value="RNase_HI_RT_Ty1"/>
    <property type="match status" value="1"/>
</dbReference>
<dbReference type="EMBL" id="BKCJ010302787">
    <property type="protein sequence ID" value="GEZ62994.1"/>
    <property type="molecule type" value="Genomic_DNA"/>
</dbReference>
<comment type="caution">
    <text evidence="1">The sequence shown here is derived from an EMBL/GenBank/DDBJ whole genome shotgun (WGS) entry which is preliminary data.</text>
</comment>
<accession>A0A699IKJ0</accession>
<dbReference type="PANTHER" id="PTHR11439:SF483">
    <property type="entry name" value="PEPTIDE SYNTHASE GLIP-LIKE, PUTATIVE (AFU_ORTHOLOGUE AFUA_3G12920)-RELATED"/>
    <property type="match status" value="1"/>
</dbReference>
<organism evidence="1">
    <name type="scientific">Tanacetum cinerariifolium</name>
    <name type="common">Dalmatian daisy</name>
    <name type="synonym">Chrysanthemum cinerariifolium</name>
    <dbReference type="NCBI Taxonomy" id="118510"/>
    <lineage>
        <taxon>Eukaryota</taxon>
        <taxon>Viridiplantae</taxon>
        <taxon>Streptophyta</taxon>
        <taxon>Embryophyta</taxon>
        <taxon>Tracheophyta</taxon>
        <taxon>Spermatophyta</taxon>
        <taxon>Magnoliopsida</taxon>
        <taxon>eudicotyledons</taxon>
        <taxon>Gunneridae</taxon>
        <taxon>Pentapetalae</taxon>
        <taxon>asterids</taxon>
        <taxon>campanulids</taxon>
        <taxon>Asterales</taxon>
        <taxon>Asteraceae</taxon>
        <taxon>Asteroideae</taxon>
        <taxon>Anthemideae</taxon>
        <taxon>Anthemidinae</taxon>
        <taxon>Tanacetum</taxon>
    </lineage>
</organism>
<dbReference type="PANTHER" id="PTHR11439">
    <property type="entry name" value="GAG-POL-RELATED RETROTRANSPOSON"/>
    <property type="match status" value="1"/>
</dbReference>